<reference evidence="2 3" key="1">
    <citation type="submission" date="2018-06" db="EMBL/GenBank/DDBJ databases">
        <title>The draft genome sequence of Crocinitomix sp. SM1701.</title>
        <authorList>
            <person name="Zhang X."/>
        </authorList>
    </citation>
    <scope>NUCLEOTIDE SEQUENCE [LARGE SCALE GENOMIC DNA]</scope>
    <source>
        <strain evidence="2 3">SM1701</strain>
    </source>
</reference>
<dbReference type="Proteomes" id="UP000249248">
    <property type="component" value="Unassembled WGS sequence"/>
</dbReference>
<comment type="caution">
    <text evidence="2">The sequence shown here is derived from an EMBL/GenBank/DDBJ whole genome shotgun (WGS) entry which is preliminary data.</text>
</comment>
<organism evidence="2 3">
    <name type="scientific">Putridiphycobacter roseus</name>
    <dbReference type="NCBI Taxonomy" id="2219161"/>
    <lineage>
        <taxon>Bacteria</taxon>
        <taxon>Pseudomonadati</taxon>
        <taxon>Bacteroidota</taxon>
        <taxon>Flavobacteriia</taxon>
        <taxon>Flavobacteriales</taxon>
        <taxon>Crocinitomicaceae</taxon>
        <taxon>Putridiphycobacter</taxon>
    </lineage>
</organism>
<dbReference type="EMBL" id="QKSB01000004">
    <property type="protein sequence ID" value="PZE17426.1"/>
    <property type="molecule type" value="Genomic_DNA"/>
</dbReference>
<dbReference type="RefSeq" id="WP_111062950.1">
    <property type="nucleotide sequence ID" value="NZ_JBHUCU010000016.1"/>
</dbReference>
<accession>A0A2W1NHF7</accession>
<dbReference type="Gene3D" id="3.60.15.10">
    <property type="entry name" value="Ribonuclease Z/Hydroxyacylglutathione hydrolase-like"/>
    <property type="match status" value="1"/>
</dbReference>
<dbReference type="InterPro" id="IPR036866">
    <property type="entry name" value="RibonucZ/Hydroxyglut_hydro"/>
</dbReference>
<dbReference type="SUPFAM" id="SSF56281">
    <property type="entry name" value="Metallo-hydrolase/oxidoreductase"/>
    <property type="match status" value="1"/>
</dbReference>
<feature type="chain" id="PRO_5016103283" description="MBL fold metallo-hydrolase" evidence="1">
    <location>
        <begin position="22"/>
        <end position="302"/>
    </location>
</feature>
<dbReference type="OrthoDB" id="361301at2"/>
<evidence type="ECO:0000313" key="3">
    <source>
        <dbReference type="Proteomes" id="UP000249248"/>
    </source>
</evidence>
<gene>
    <name evidence="2" type="ORF">DNU06_09145</name>
</gene>
<keyword evidence="3" id="KW-1185">Reference proteome</keyword>
<name>A0A2W1NHF7_9FLAO</name>
<sequence>MKRIITLAAILVMALQGELKAQEGPSMRQFPKDSKTVQLTKGTIRVFDYGTTKVHAYETKGHFNTHAFFVEKNGKGVLIETPPMKDNYEEFINYIASLGHQEIDAMVSYHLIGEHFFDSDKLKFNKIYSNDKSIAYMNTAGGESLEGLKKAAGKEFDDTKITPNANLEDGPVTIAGMKFIIKSTGIGFDVEMPEINAVHLHMLGHDNHTLVFDAAFIDTVIGELTYYRDKGYKTYFSSHSAPETIGDVTLKIRYLDDLKKVLAVSKDKEAFLSKMNEMYPNFGWDFYLQGSANLLFPAIIKE</sequence>
<proteinExistence type="predicted"/>
<keyword evidence="1" id="KW-0732">Signal</keyword>
<evidence type="ECO:0008006" key="4">
    <source>
        <dbReference type="Google" id="ProtNLM"/>
    </source>
</evidence>
<dbReference type="AlphaFoldDB" id="A0A2W1NHF7"/>
<evidence type="ECO:0000313" key="2">
    <source>
        <dbReference type="EMBL" id="PZE17426.1"/>
    </source>
</evidence>
<protein>
    <recommendedName>
        <fullName evidence="4">MBL fold metallo-hydrolase</fullName>
    </recommendedName>
</protein>
<feature type="signal peptide" evidence="1">
    <location>
        <begin position="1"/>
        <end position="21"/>
    </location>
</feature>
<evidence type="ECO:0000256" key="1">
    <source>
        <dbReference type="SAM" id="SignalP"/>
    </source>
</evidence>